<reference evidence="12 13" key="1">
    <citation type="submission" date="2022-12" db="EMBL/GenBank/DDBJ databases">
        <title>Chromosome-level genome of Tegillarca granosa.</title>
        <authorList>
            <person name="Kim J."/>
        </authorList>
    </citation>
    <scope>NUCLEOTIDE SEQUENCE [LARGE SCALE GENOMIC DNA]</scope>
    <source>
        <strain evidence="12">Teg-2019</strain>
        <tissue evidence="12">Adductor muscle</tissue>
    </source>
</reference>
<comment type="similarity">
    <text evidence="2">Belongs to the TMEM97/sigma-2 receptor family.</text>
</comment>
<evidence type="ECO:0000256" key="7">
    <source>
        <dbReference type="ARBA" id="ARBA00023136"/>
    </source>
</evidence>
<evidence type="ECO:0000256" key="2">
    <source>
        <dbReference type="ARBA" id="ARBA00009096"/>
    </source>
</evidence>
<keyword evidence="7 9" id="KW-0472">Membrane</keyword>
<protein>
    <recommendedName>
        <fullName evidence="3">Sigma intracellular receptor 2</fullName>
    </recommendedName>
    <alternativeName>
        <fullName evidence="8">Transmembrane protein 97</fullName>
    </alternativeName>
</protein>
<feature type="domain" description="EXPERA" evidence="11">
    <location>
        <begin position="1"/>
        <end position="112"/>
    </location>
</feature>
<evidence type="ECO:0000256" key="8">
    <source>
        <dbReference type="ARBA" id="ARBA00031073"/>
    </source>
</evidence>
<dbReference type="Proteomes" id="UP001217089">
    <property type="component" value="Unassembled WGS sequence"/>
</dbReference>
<evidence type="ECO:0000256" key="1">
    <source>
        <dbReference type="ARBA" id="ARBA00004477"/>
    </source>
</evidence>
<dbReference type="PIRSF" id="PIRSF031032">
    <property type="entry name" value="TMP_97_prd"/>
    <property type="match status" value="1"/>
</dbReference>
<dbReference type="PROSITE" id="PS51751">
    <property type="entry name" value="EXPERA"/>
    <property type="match status" value="1"/>
</dbReference>
<dbReference type="PANTHER" id="PTHR31204:SF1">
    <property type="entry name" value="SIGMA INTRACELLULAR RECEPTOR 2"/>
    <property type="match status" value="1"/>
</dbReference>
<evidence type="ECO:0000256" key="4">
    <source>
        <dbReference type="ARBA" id="ARBA00022692"/>
    </source>
</evidence>
<proteinExistence type="inferred from homology"/>
<evidence type="ECO:0000256" key="10">
    <source>
        <dbReference type="SAM" id="Phobius"/>
    </source>
</evidence>
<evidence type="ECO:0000256" key="9">
    <source>
        <dbReference type="PROSITE-ProRule" id="PRU01087"/>
    </source>
</evidence>
<keyword evidence="4 9" id="KW-0812">Transmembrane</keyword>
<gene>
    <name evidence="12" type="ORF">KUTeg_025017</name>
</gene>
<dbReference type="PANTHER" id="PTHR31204">
    <property type="entry name" value="SIGMA INTRACELLULAR RECEPTOR 2"/>
    <property type="match status" value="1"/>
</dbReference>
<feature type="transmembrane region" description="Helical" evidence="10">
    <location>
        <begin position="96"/>
        <end position="117"/>
    </location>
</feature>
<evidence type="ECO:0000256" key="5">
    <source>
        <dbReference type="ARBA" id="ARBA00022824"/>
    </source>
</evidence>
<comment type="subcellular location">
    <subcellularLocation>
        <location evidence="1">Endoplasmic reticulum membrane</location>
        <topology evidence="1">Multi-pass membrane protein</topology>
    </subcellularLocation>
</comment>
<dbReference type="InterPro" id="IPR016964">
    <property type="entry name" value="Sigma2_recept"/>
</dbReference>
<evidence type="ECO:0000256" key="6">
    <source>
        <dbReference type="ARBA" id="ARBA00022989"/>
    </source>
</evidence>
<dbReference type="Pfam" id="PF05241">
    <property type="entry name" value="EBP"/>
    <property type="match status" value="1"/>
</dbReference>
<accession>A0ABQ9E247</accession>
<evidence type="ECO:0000313" key="12">
    <source>
        <dbReference type="EMBL" id="KAJ8298486.1"/>
    </source>
</evidence>
<keyword evidence="5" id="KW-0256">Endoplasmic reticulum</keyword>
<feature type="transmembrane region" description="Helical" evidence="10">
    <location>
        <begin position="55"/>
        <end position="76"/>
    </location>
</feature>
<keyword evidence="13" id="KW-1185">Reference proteome</keyword>
<organism evidence="12 13">
    <name type="scientific">Tegillarca granosa</name>
    <name type="common">Malaysian cockle</name>
    <name type="synonym">Anadara granosa</name>
    <dbReference type="NCBI Taxonomy" id="220873"/>
    <lineage>
        <taxon>Eukaryota</taxon>
        <taxon>Metazoa</taxon>
        <taxon>Spiralia</taxon>
        <taxon>Lophotrochozoa</taxon>
        <taxon>Mollusca</taxon>
        <taxon>Bivalvia</taxon>
        <taxon>Autobranchia</taxon>
        <taxon>Pteriomorphia</taxon>
        <taxon>Arcoida</taxon>
        <taxon>Arcoidea</taxon>
        <taxon>Arcidae</taxon>
        <taxon>Tegillarca</taxon>
    </lineage>
</organism>
<comment type="caution">
    <text evidence="12">The sequence shown here is derived from an EMBL/GenBank/DDBJ whole genome shotgun (WGS) entry which is preliminary data.</text>
</comment>
<keyword evidence="6 9" id="KW-1133">Transmembrane helix</keyword>
<name>A0ABQ9E247_TEGGR</name>
<dbReference type="InterPro" id="IPR051987">
    <property type="entry name" value="Sigma-2_receptor-like"/>
</dbReference>
<evidence type="ECO:0000259" key="11">
    <source>
        <dbReference type="PROSITE" id="PS51751"/>
    </source>
</evidence>
<evidence type="ECO:0000256" key="3">
    <source>
        <dbReference type="ARBA" id="ARBA00018102"/>
    </source>
</evidence>
<feature type="transmembrane region" description="Helical" evidence="10">
    <location>
        <begin position="20"/>
        <end position="43"/>
    </location>
</feature>
<evidence type="ECO:0000313" key="13">
    <source>
        <dbReference type="Proteomes" id="UP001217089"/>
    </source>
</evidence>
<dbReference type="InterPro" id="IPR033118">
    <property type="entry name" value="EXPERA"/>
</dbReference>
<dbReference type="EMBL" id="JARBDR010000923">
    <property type="protein sequence ID" value="KAJ8298486.1"/>
    <property type="molecule type" value="Genomic_DNA"/>
</dbReference>
<sequence>MVKWYAREFKDPMMVDPPAWFKTFIFTEIVFQLPFFFIAAHVLWKGLKNNCWIRVPLIVYSTHVSTVTMTICNHVLTHDFSNSDYPGPETLKERLTLLAVYSPYLFIPVILLFDSLFSSIYRKETFEIINIK</sequence>